<sequence length="95" mass="10644">MAVIPMWMCDRDNSMHESKKEADAHDKLLELAEQFTMLMEENLKGVDEKQAEEFGLLLARNKDKVVQACKGKPDALNDLLVEDGAKVTPTKAAKK</sequence>
<dbReference type="EMBL" id="MPRJ01000001">
    <property type="protein sequence ID" value="OOZ37905.1"/>
    <property type="molecule type" value="Genomic_DNA"/>
</dbReference>
<name>A0A1T2KYH9_9GAMM</name>
<dbReference type="InterPro" id="IPR038627">
    <property type="entry name" value="YebG-like_sf"/>
</dbReference>
<dbReference type="Gene3D" id="1.10.10.710">
    <property type="entry name" value="PSPTO_1197 like"/>
    <property type="match status" value="1"/>
</dbReference>
<dbReference type="Proteomes" id="UP000190896">
    <property type="component" value="Unassembled WGS sequence"/>
</dbReference>
<accession>A0A1T2KYH9</accession>
<evidence type="ECO:0000313" key="2">
    <source>
        <dbReference type="Proteomes" id="UP000190896"/>
    </source>
</evidence>
<evidence type="ECO:0000313" key="1">
    <source>
        <dbReference type="EMBL" id="OOZ37905.1"/>
    </source>
</evidence>
<dbReference type="OrthoDB" id="6415307at2"/>
<proteinExistence type="predicted"/>
<dbReference type="AlphaFoldDB" id="A0A1T2KYH9"/>
<dbReference type="RefSeq" id="WP_078485558.1">
    <property type="nucleotide sequence ID" value="NZ_MPRJ01000001.1"/>
</dbReference>
<keyword evidence="2" id="KW-1185">Reference proteome</keyword>
<comment type="caution">
    <text evidence="1">The sequence shown here is derived from an EMBL/GenBank/DDBJ whole genome shotgun (WGS) entry which is preliminary data.</text>
</comment>
<dbReference type="InterPro" id="IPR009813">
    <property type="entry name" value="Uncharacterised_YebG"/>
</dbReference>
<reference evidence="1 2" key="1">
    <citation type="submission" date="2016-11" db="EMBL/GenBank/DDBJ databases">
        <title>Mixed transmission modes and dynamic genome evolution in an obligate animal-bacterial symbiosis.</title>
        <authorList>
            <person name="Russell S.L."/>
            <person name="Corbett-Detig R.B."/>
            <person name="Cavanaugh C.M."/>
        </authorList>
    </citation>
    <scope>NUCLEOTIDE SEQUENCE [LARGE SCALE GENOMIC DNA]</scope>
    <source>
        <strain evidence="1">Se-Cadez</strain>
    </source>
</reference>
<evidence type="ECO:0008006" key="3">
    <source>
        <dbReference type="Google" id="ProtNLM"/>
    </source>
</evidence>
<protein>
    <recommendedName>
        <fullName evidence="3">YebG family protein</fullName>
    </recommendedName>
</protein>
<gene>
    <name evidence="1" type="ORF">BOW51_00035</name>
</gene>
<organism evidence="1 2">
    <name type="scientific">Solemya velesiana gill symbiont</name>
    <dbReference type="NCBI Taxonomy" id="1918948"/>
    <lineage>
        <taxon>Bacteria</taxon>
        <taxon>Pseudomonadati</taxon>
        <taxon>Pseudomonadota</taxon>
        <taxon>Gammaproteobacteria</taxon>
        <taxon>sulfur-oxidizing symbionts</taxon>
    </lineage>
</organism>
<dbReference type="Pfam" id="PF07130">
    <property type="entry name" value="YebG"/>
    <property type="match status" value="1"/>
</dbReference>